<dbReference type="EMBL" id="CABPSC010000001">
    <property type="protein sequence ID" value="VVD65537.1"/>
    <property type="molecule type" value="Genomic_DNA"/>
</dbReference>
<dbReference type="Proteomes" id="UP000367825">
    <property type="component" value="Unassembled WGS sequence"/>
</dbReference>
<dbReference type="AlphaFoldDB" id="A0A5E4RQC4"/>
<organism evidence="2 3">
    <name type="scientific">Pandoraea nosoerga</name>
    <dbReference type="NCBI Taxonomy" id="2508296"/>
    <lineage>
        <taxon>Bacteria</taxon>
        <taxon>Pseudomonadati</taxon>
        <taxon>Pseudomonadota</taxon>
        <taxon>Betaproteobacteria</taxon>
        <taxon>Burkholderiales</taxon>
        <taxon>Burkholderiaceae</taxon>
        <taxon>Pandoraea</taxon>
    </lineage>
</organism>
<dbReference type="InterPro" id="IPR047811">
    <property type="entry name" value="CytC_ox_assmbl_put"/>
</dbReference>
<keyword evidence="1" id="KW-1133">Transmembrane helix</keyword>
<keyword evidence="1" id="KW-0812">Transmembrane</keyword>
<dbReference type="RefSeq" id="WP_217433178.1">
    <property type="nucleotide sequence ID" value="NZ_CABPSC010000001.1"/>
</dbReference>
<gene>
    <name evidence="2" type="ORF">PNO31109_00323</name>
</gene>
<proteinExistence type="predicted"/>
<sequence>MALSREQRTRNLRTGLILASVVAVFFIGVMIKTKLLGGI</sequence>
<accession>A0A5E4RQC4</accession>
<name>A0A5E4RQC4_9BURK</name>
<keyword evidence="3" id="KW-1185">Reference proteome</keyword>
<feature type="transmembrane region" description="Helical" evidence="1">
    <location>
        <begin position="12"/>
        <end position="31"/>
    </location>
</feature>
<evidence type="ECO:0000256" key="1">
    <source>
        <dbReference type="SAM" id="Phobius"/>
    </source>
</evidence>
<protein>
    <recommendedName>
        <fullName evidence="4">Cytochrome C oxidase assembly protein</fullName>
    </recommendedName>
</protein>
<dbReference type="NCBIfam" id="NF038351">
    <property type="entry name" value="cyt_ox_assem_30"/>
    <property type="match status" value="1"/>
</dbReference>
<keyword evidence="1" id="KW-0472">Membrane</keyword>
<reference evidence="2 3" key="1">
    <citation type="submission" date="2019-08" db="EMBL/GenBank/DDBJ databases">
        <authorList>
            <person name="Peeters C."/>
        </authorList>
    </citation>
    <scope>NUCLEOTIDE SEQUENCE [LARGE SCALE GENOMIC DNA]</scope>
    <source>
        <strain evidence="2 3">LMG 31109</strain>
    </source>
</reference>
<evidence type="ECO:0008006" key="4">
    <source>
        <dbReference type="Google" id="ProtNLM"/>
    </source>
</evidence>
<evidence type="ECO:0000313" key="3">
    <source>
        <dbReference type="Proteomes" id="UP000367825"/>
    </source>
</evidence>
<evidence type="ECO:0000313" key="2">
    <source>
        <dbReference type="EMBL" id="VVD65537.1"/>
    </source>
</evidence>